<keyword evidence="2" id="KW-0949">S-adenosyl-L-methionine</keyword>
<comment type="cofactor">
    <cofactor evidence="1">
        <name>[4Fe-4S] cluster</name>
        <dbReference type="ChEBI" id="CHEBI:49883"/>
    </cofactor>
</comment>
<dbReference type="InterPro" id="IPR006638">
    <property type="entry name" value="Elp3/MiaA/NifB-like_rSAM"/>
</dbReference>
<dbReference type="InterPro" id="IPR023404">
    <property type="entry name" value="rSAM_horseshoe"/>
</dbReference>
<keyword evidence="3" id="KW-0479">Metal-binding</keyword>
<evidence type="ECO:0000256" key="6">
    <source>
        <dbReference type="SAM" id="MobiDB-lite"/>
    </source>
</evidence>
<dbReference type="SFLD" id="SFLDG01082">
    <property type="entry name" value="B12-binding_domain_containing"/>
    <property type="match status" value="1"/>
</dbReference>
<name>A0A932HW54_UNCTE</name>
<comment type="caution">
    <text evidence="8">The sequence shown here is derived from an EMBL/GenBank/DDBJ whole genome shotgun (WGS) entry which is preliminary data.</text>
</comment>
<gene>
    <name evidence="8" type="ORF">HYZ11_01955</name>
</gene>
<sequence>MTPRTQTSPAADSPRTPECPRAPECPREPEWTEEGAVLLVSCYELGRQPLGAAAPLAFLRRAGFRPAAMDVAAEPFSGEKVLRARLLCVSVPMHTALRLGLAAARRAREMNPGCHICFFGLYALLNASFLLENGGDSCLGGEAEASLVALAGALAGGHPLEGVPGLALKGRAGRPLLEKLPWPAPSREGLPPLASYARLARDGELLLAGAVEASRGCKHLCLHCPIPPVYGGRFFAVPRETVLEDVRRLAAQGARHLTFADPDFLNGPSHSLRVARAVNAEFPGLTFDFTAKVSHLVKHRDLLPELARLGGLFAVSAVESLNDRLLGILDKGHTREDVFEALAACRAAGLSLRPSLLAFTPWTSAGDYFELLDFIEEERLQDEVDPVQMAIRLLIPPGSALLGRPDLAPHLLELDQENFVHRWAHPDPRMDRLHEEALSLAEEAAAHDEDPALTFARLRALAARILEMPGRAGSSLGALPPDRARPPRLTESWFC</sequence>
<keyword evidence="5" id="KW-0411">Iron-sulfur</keyword>
<dbReference type="GO" id="GO:0005829">
    <property type="term" value="C:cytosol"/>
    <property type="evidence" value="ECO:0007669"/>
    <property type="project" value="TreeGrafter"/>
</dbReference>
<dbReference type="Pfam" id="PF04055">
    <property type="entry name" value="Radical_SAM"/>
    <property type="match status" value="1"/>
</dbReference>
<dbReference type="InterPro" id="IPR007197">
    <property type="entry name" value="rSAM"/>
</dbReference>
<dbReference type="SFLD" id="SFLDS00029">
    <property type="entry name" value="Radical_SAM"/>
    <property type="match status" value="1"/>
</dbReference>
<evidence type="ECO:0000256" key="1">
    <source>
        <dbReference type="ARBA" id="ARBA00001966"/>
    </source>
</evidence>
<feature type="compositionally biased region" description="Polar residues" evidence="6">
    <location>
        <begin position="1"/>
        <end position="10"/>
    </location>
</feature>
<organism evidence="8 9">
    <name type="scientific">Tectimicrobiota bacterium</name>
    <dbReference type="NCBI Taxonomy" id="2528274"/>
    <lineage>
        <taxon>Bacteria</taxon>
        <taxon>Pseudomonadati</taxon>
        <taxon>Nitrospinota/Tectimicrobiota group</taxon>
        <taxon>Candidatus Tectimicrobiota</taxon>
    </lineage>
</organism>
<dbReference type="SMART" id="SM00729">
    <property type="entry name" value="Elp3"/>
    <property type="match status" value="1"/>
</dbReference>
<evidence type="ECO:0000259" key="7">
    <source>
        <dbReference type="PROSITE" id="PS51918"/>
    </source>
</evidence>
<dbReference type="InterPro" id="IPR051198">
    <property type="entry name" value="BchE-like"/>
</dbReference>
<accession>A0A932HW54</accession>
<proteinExistence type="predicted"/>
<protein>
    <submittedName>
        <fullName evidence="8">Radical SAM protein</fullName>
    </submittedName>
</protein>
<dbReference type="PANTHER" id="PTHR43409:SF7">
    <property type="entry name" value="BLL1977 PROTEIN"/>
    <property type="match status" value="1"/>
</dbReference>
<evidence type="ECO:0000256" key="2">
    <source>
        <dbReference type="ARBA" id="ARBA00022691"/>
    </source>
</evidence>
<dbReference type="GO" id="GO:0003824">
    <property type="term" value="F:catalytic activity"/>
    <property type="evidence" value="ECO:0007669"/>
    <property type="project" value="InterPro"/>
</dbReference>
<evidence type="ECO:0000313" key="9">
    <source>
        <dbReference type="Proteomes" id="UP000782312"/>
    </source>
</evidence>
<dbReference type="PROSITE" id="PS51918">
    <property type="entry name" value="RADICAL_SAM"/>
    <property type="match status" value="1"/>
</dbReference>
<dbReference type="GO" id="GO:0046872">
    <property type="term" value="F:metal ion binding"/>
    <property type="evidence" value="ECO:0007669"/>
    <property type="project" value="UniProtKB-KW"/>
</dbReference>
<keyword evidence="4" id="KW-0408">Iron</keyword>
<feature type="domain" description="Radical SAM core" evidence="7">
    <location>
        <begin position="203"/>
        <end position="443"/>
    </location>
</feature>
<dbReference type="InterPro" id="IPR058240">
    <property type="entry name" value="rSAM_sf"/>
</dbReference>
<dbReference type="GO" id="GO:0051536">
    <property type="term" value="F:iron-sulfur cluster binding"/>
    <property type="evidence" value="ECO:0007669"/>
    <property type="project" value="UniProtKB-KW"/>
</dbReference>
<dbReference type="NCBIfam" id="NF040546">
    <property type="entry name" value="rSAM_CUAEP"/>
    <property type="match status" value="1"/>
</dbReference>
<dbReference type="Proteomes" id="UP000782312">
    <property type="component" value="Unassembled WGS sequence"/>
</dbReference>
<dbReference type="InterPro" id="IPR054699">
    <property type="entry name" value="rSAM_CUAEP"/>
</dbReference>
<evidence type="ECO:0000313" key="8">
    <source>
        <dbReference type="EMBL" id="MBI3126352.1"/>
    </source>
</evidence>
<dbReference type="AlphaFoldDB" id="A0A932HW54"/>
<dbReference type="Gene3D" id="3.80.30.20">
    <property type="entry name" value="tm_1862 like domain"/>
    <property type="match status" value="1"/>
</dbReference>
<dbReference type="SUPFAM" id="SSF102114">
    <property type="entry name" value="Radical SAM enzymes"/>
    <property type="match status" value="1"/>
</dbReference>
<evidence type="ECO:0000256" key="4">
    <source>
        <dbReference type="ARBA" id="ARBA00023004"/>
    </source>
</evidence>
<reference evidence="8" key="1">
    <citation type="submission" date="2020-07" db="EMBL/GenBank/DDBJ databases">
        <title>Huge and variable diversity of episymbiotic CPR bacteria and DPANN archaea in groundwater ecosystems.</title>
        <authorList>
            <person name="He C.Y."/>
            <person name="Keren R."/>
            <person name="Whittaker M."/>
            <person name="Farag I.F."/>
            <person name="Doudna J."/>
            <person name="Cate J.H.D."/>
            <person name="Banfield J.F."/>
        </authorList>
    </citation>
    <scope>NUCLEOTIDE SEQUENCE</scope>
    <source>
        <strain evidence="8">NC_groundwater_763_Ag_S-0.2um_68_21</strain>
    </source>
</reference>
<dbReference type="CDD" id="cd01335">
    <property type="entry name" value="Radical_SAM"/>
    <property type="match status" value="1"/>
</dbReference>
<feature type="region of interest" description="Disordered" evidence="6">
    <location>
        <begin position="1"/>
        <end position="28"/>
    </location>
</feature>
<evidence type="ECO:0000256" key="5">
    <source>
        <dbReference type="ARBA" id="ARBA00023014"/>
    </source>
</evidence>
<evidence type="ECO:0000256" key="3">
    <source>
        <dbReference type="ARBA" id="ARBA00022723"/>
    </source>
</evidence>
<dbReference type="EMBL" id="JACPUR010000002">
    <property type="protein sequence ID" value="MBI3126352.1"/>
    <property type="molecule type" value="Genomic_DNA"/>
</dbReference>
<dbReference type="PANTHER" id="PTHR43409">
    <property type="entry name" value="ANAEROBIC MAGNESIUM-PROTOPORPHYRIN IX MONOMETHYL ESTER CYCLASE-RELATED"/>
    <property type="match status" value="1"/>
</dbReference>